<dbReference type="CDD" id="cd03801">
    <property type="entry name" value="GT4_PimA-like"/>
    <property type="match status" value="1"/>
</dbReference>
<dbReference type="PANTHER" id="PTHR45947:SF3">
    <property type="entry name" value="SULFOQUINOVOSYL TRANSFERASE SQD2"/>
    <property type="match status" value="1"/>
</dbReference>
<evidence type="ECO:0000259" key="2">
    <source>
        <dbReference type="Pfam" id="PF13439"/>
    </source>
</evidence>
<gene>
    <name evidence="3" type="ORF">HNP71_002488</name>
</gene>
<dbReference type="RefSeq" id="WP_183267230.1">
    <property type="nucleotide sequence ID" value="NZ_JACHFJ010000013.1"/>
</dbReference>
<organism evidence="3 4">
    <name type="scientific">Acidocella aromatica</name>
    <dbReference type="NCBI Taxonomy" id="1303579"/>
    <lineage>
        <taxon>Bacteria</taxon>
        <taxon>Pseudomonadati</taxon>
        <taxon>Pseudomonadota</taxon>
        <taxon>Alphaproteobacteria</taxon>
        <taxon>Acetobacterales</taxon>
        <taxon>Acidocellaceae</taxon>
        <taxon>Acidocella</taxon>
    </lineage>
</organism>
<feature type="domain" description="Glycosyl transferase family 1" evidence="1">
    <location>
        <begin position="181"/>
        <end position="347"/>
    </location>
</feature>
<dbReference type="InterPro" id="IPR001296">
    <property type="entry name" value="Glyco_trans_1"/>
</dbReference>
<dbReference type="InterPro" id="IPR050194">
    <property type="entry name" value="Glycosyltransferase_grp1"/>
</dbReference>
<evidence type="ECO:0000313" key="3">
    <source>
        <dbReference type="EMBL" id="MBB5374217.1"/>
    </source>
</evidence>
<dbReference type="PANTHER" id="PTHR45947">
    <property type="entry name" value="SULFOQUINOVOSYL TRANSFERASE SQD2"/>
    <property type="match status" value="1"/>
</dbReference>
<comment type="caution">
    <text evidence="3">The sequence shown here is derived from an EMBL/GenBank/DDBJ whole genome shotgun (WGS) entry which is preliminary data.</text>
</comment>
<feature type="domain" description="Glycosyltransferase subfamily 4-like N-terminal" evidence="2">
    <location>
        <begin position="50"/>
        <end position="172"/>
    </location>
</feature>
<dbReference type="SUPFAM" id="SSF53756">
    <property type="entry name" value="UDP-Glycosyltransferase/glycogen phosphorylase"/>
    <property type="match status" value="1"/>
</dbReference>
<dbReference type="AlphaFoldDB" id="A0A840VH53"/>
<dbReference type="GO" id="GO:0016758">
    <property type="term" value="F:hexosyltransferase activity"/>
    <property type="evidence" value="ECO:0007669"/>
    <property type="project" value="TreeGrafter"/>
</dbReference>
<keyword evidence="3" id="KW-0808">Transferase</keyword>
<evidence type="ECO:0000313" key="4">
    <source>
        <dbReference type="Proteomes" id="UP000553706"/>
    </source>
</evidence>
<dbReference type="InterPro" id="IPR028098">
    <property type="entry name" value="Glyco_trans_4-like_N"/>
</dbReference>
<keyword evidence="4" id="KW-1185">Reference proteome</keyword>
<protein>
    <submittedName>
        <fullName evidence="3">Glycosyltransferase involved in cell wall biosynthesis</fullName>
    </submittedName>
</protein>
<dbReference type="Pfam" id="PF00534">
    <property type="entry name" value="Glycos_transf_1"/>
    <property type="match status" value="1"/>
</dbReference>
<proteinExistence type="predicted"/>
<sequence>MRVLFAFENPLPNAEADAEVFATTAKYLAPHTDGAWLHAPVAETSTPEAVSQMTGIPLVRAWAPLTPAALRHFCCGITIPLRKAFRRADFIYTRNLWVSWVSILCGQRVVFDHYRPWPDQIPPLQYWLYKLFTHERFIGSICHSEYTRQKYIELGVPASKLRCVHNGFEPSRFAAAIPLDEAKRQIGVPPEAKTVVYTGRINHKKGLDLVLDAARQLPELTFILVGSYGEGPIERMAATLPNVRIVPWQTEDTLGRYIFAADVLLIPPSLQPLAKFGSTVLPLKLFFYLGSGRPILAGDTPDVAEVLRNDETALLVPPDSLPALVEGLKRLTSDEALAERLSNGAREHSRNYTWAARAKKIADIITHWRQSPPHGPGHWGKAQTRNWLAQSRRWFVHFVRTRSFILPPGNTSSS</sequence>
<dbReference type="Pfam" id="PF13439">
    <property type="entry name" value="Glyco_transf_4"/>
    <property type="match status" value="1"/>
</dbReference>
<evidence type="ECO:0000259" key="1">
    <source>
        <dbReference type="Pfam" id="PF00534"/>
    </source>
</evidence>
<name>A0A840VH53_9PROT</name>
<accession>A0A840VH53</accession>
<dbReference type="Gene3D" id="3.40.50.2000">
    <property type="entry name" value="Glycogen Phosphorylase B"/>
    <property type="match status" value="2"/>
</dbReference>
<reference evidence="3 4" key="1">
    <citation type="submission" date="2020-08" db="EMBL/GenBank/DDBJ databases">
        <title>Genomic Encyclopedia of Type Strains, Phase IV (KMG-IV): sequencing the most valuable type-strain genomes for metagenomic binning, comparative biology and taxonomic classification.</title>
        <authorList>
            <person name="Goeker M."/>
        </authorList>
    </citation>
    <scope>NUCLEOTIDE SEQUENCE [LARGE SCALE GENOMIC DNA]</scope>
    <source>
        <strain evidence="3 4">DSM 27026</strain>
    </source>
</reference>
<dbReference type="EMBL" id="JACHFJ010000013">
    <property type="protein sequence ID" value="MBB5374217.1"/>
    <property type="molecule type" value="Genomic_DNA"/>
</dbReference>
<dbReference type="Proteomes" id="UP000553706">
    <property type="component" value="Unassembled WGS sequence"/>
</dbReference>